<dbReference type="InterPro" id="IPR036318">
    <property type="entry name" value="FAD-bd_PCMH-like_sf"/>
</dbReference>
<organism evidence="14 15">
    <name type="scientific">Bacillus amyloliquefaciens (strain Y2)</name>
    <name type="common">Bacillus amyloliquefaciens subsp. plantarum (strain B9601-Y2)</name>
    <dbReference type="NCBI Taxonomy" id="1155777"/>
    <lineage>
        <taxon>Bacteria</taxon>
        <taxon>Bacillati</taxon>
        <taxon>Bacillota</taxon>
        <taxon>Bacilli</taxon>
        <taxon>Bacillales</taxon>
        <taxon>Bacillaceae</taxon>
        <taxon>Bacillus</taxon>
        <taxon>Bacillus amyloliquefaciens group</taxon>
    </lineage>
</organism>
<evidence type="ECO:0008006" key="16">
    <source>
        <dbReference type="Google" id="ProtNLM"/>
    </source>
</evidence>
<dbReference type="PROSITE" id="PS51257">
    <property type="entry name" value="PROKAR_LIPOPROTEIN"/>
    <property type="match status" value="1"/>
</dbReference>
<feature type="transmembrane region" description="Helical" evidence="11">
    <location>
        <begin position="12"/>
        <end position="37"/>
    </location>
</feature>
<dbReference type="PATRIC" id="fig|1126211.3.peg.2631"/>
<dbReference type="InterPro" id="IPR046342">
    <property type="entry name" value="CBS_dom_sf"/>
</dbReference>
<dbReference type="Pfam" id="PF00571">
    <property type="entry name" value="CBS"/>
    <property type="match status" value="2"/>
</dbReference>
<evidence type="ECO:0000256" key="6">
    <source>
        <dbReference type="ARBA" id="ARBA00022989"/>
    </source>
</evidence>
<comment type="subcellular location">
    <subcellularLocation>
        <location evidence="1">Cell membrane</location>
        <topology evidence="1">Multi-pass membrane protein</topology>
    </subcellularLocation>
</comment>
<feature type="transmembrane region" description="Helical" evidence="11">
    <location>
        <begin position="107"/>
        <end position="132"/>
    </location>
</feature>
<dbReference type="Pfam" id="PF03471">
    <property type="entry name" value="CorC_HlyC"/>
    <property type="match status" value="1"/>
</dbReference>
<name>I2C7Q7_BACAY</name>
<dbReference type="KEGG" id="bqy:MUS_2772"/>
<feature type="domain" description="CBS" evidence="12">
    <location>
        <begin position="296"/>
        <end position="356"/>
    </location>
</feature>
<dbReference type="AlphaFoldDB" id="I2C7Q7"/>
<feature type="domain" description="CNNM transmembrane" evidence="13">
    <location>
        <begin position="8"/>
        <end position="211"/>
    </location>
</feature>
<dbReference type="InterPro" id="IPR002550">
    <property type="entry name" value="CNNM"/>
</dbReference>
<evidence type="ECO:0000256" key="10">
    <source>
        <dbReference type="PROSITE-ProRule" id="PRU01193"/>
    </source>
</evidence>
<evidence type="ECO:0000256" key="8">
    <source>
        <dbReference type="ARBA" id="ARBA00023136"/>
    </source>
</evidence>
<feature type="domain" description="CBS" evidence="12">
    <location>
        <begin position="230"/>
        <end position="291"/>
    </location>
</feature>
<dbReference type="FunFam" id="3.10.580.10:FF:000002">
    <property type="entry name" value="Magnesium/cobalt efflux protein CorC"/>
    <property type="match status" value="1"/>
</dbReference>
<dbReference type="SUPFAM" id="SSF56176">
    <property type="entry name" value="FAD-binding/transporter-associated domain-like"/>
    <property type="match status" value="1"/>
</dbReference>
<comment type="similarity">
    <text evidence="2">Belongs to the UPF0053 family.</text>
</comment>
<dbReference type="Gene3D" id="3.10.580.10">
    <property type="entry name" value="CBS-domain"/>
    <property type="match status" value="1"/>
</dbReference>
<sequence>MQAFLREGVTLYIIKLSAIVLFILLTACFVAIEFSIVKARRSRINQLIEENVKGAKAAKHVITHLDEYLSACQLGITVTALGIGWLGEPTVKAMLQPLFLKTGVHEAVAQVLSLIIAFLLVTYVNVVIGELAPKSFAIQKAERITLLSARPMILFYKLMFPFIWLLNHSARLITAMFGLKPASEHEMAYTEEELRVLLAESYRSGMIKKSELHYVNNIFTFDKRTAKEIMVPRNEMVSLPLDSGSGHMLRDIIKTNKYTRYPVVKGDKDHVVGIINIKEVLFRFLSEGAAFTKHELSPYIQPAIHVIETIPIYQLFVKMQREHAHMAILIDEYGGTAGLVTAEDIIEEIVGEIRDEFDTDETPSVQKLGKNRYLLNAKLLISDVNDVLGTEITADQVDTLGGWFLTQHIDAKPGSTIDFEGYTFTVKEIDSHHIITIEADKAE</sequence>
<dbReference type="InterPro" id="IPR051676">
    <property type="entry name" value="UPF0053_domain"/>
</dbReference>
<reference evidence="14 15" key="1">
    <citation type="journal article" date="2012" name="J. Biotechnol.">
        <title>Genome sequence of the plant growth promoting strain Bacillus amyloliquefaciens subsp. plantarum B9601-Y2 and expression of mersacidin and other secondary metabolites.</title>
        <authorList>
            <person name="He P."/>
            <person name="Hao K."/>
            <person name="Blom J."/>
            <person name="Ruckert C."/>
            <person name="Vater J."/>
            <person name="Mao Z."/>
            <person name="Wu Y."/>
            <person name="Hou M."/>
            <person name="He P."/>
            <person name="He Y."/>
            <person name="Borriss R."/>
        </authorList>
    </citation>
    <scope>NUCLEOTIDE SEQUENCE [LARGE SCALE GENOMIC DNA]</scope>
    <source>
        <strain evidence="14">Y2</strain>
    </source>
</reference>
<dbReference type="InterPro" id="IPR005170">
    <property type="entry name" value="Transptr-assoc_dom"/>
</dbReference>
<keyword evidence="8 10" id="KW-0472">Membrane</keyword>
<evidence type="ECO:0000256" key="2">
    <source>
        <dbReference type="ARBA" id="ARBA00006337"/>
    </source>
</evidence>
<keyword evidence="6 10" id="KW-1133">Transmembrane helix</keyword>
<evidence type="ECO:0000256" key="11">
    <source>
        <dbReference type="SAM" id="Phobius"/>
    </source>
</evidence>
<proteinExistence type="inferred from homology"/>
<dbReference type="PROSITE" id="PS51371">
    <property type="entry name" value="CBS"/>
    <property type="match status" value="2"/>
</dbReference>
<feature type="transmembrane region" description="Helical" evidence="11">
    <location>
        <begin position="68"/>
        <end position="87"/>
    </location>
</feature>
<dbReference type="Pfam" id="PF01595">
    <property type="entry name" value="CNNM"/>
    <property type="match status" value="1"/>
</dbReference>
<evidence type="ECO:0000256" key="4">
    <source>
        <dbReference type="ARBA" id="ARBA00022692"/>
    </source>
</evidence>
<dbReference type="GO" id="GO:0005886">
    <property type="term" value="C:plasma membrane"/>
    <property type="evidence" value="ECO:0007669"/>
    <property type="project" value="UniProtKB-SubCell"/>
</dbReference>
<dbReference type="SUPFAM" id="SSF54631">
    <property type="entry name" value="CBS-domain pair"/>
    <property type="match status" value="1"/>
</dbReference>
<evidence type="ECO:0000313" key="14">
    <source>
        <dbReference type="EMBL" id="AFJ62681.1"/>
    </source>
</evidence>
<keyword evidence="7 9" id="KW-0129">CBS domain</keyword>
<dbReference type="EMBL" id="CP003332">
    <property type="protein sequence ID" value="AFJ62681.1"/>
    <property type="molecule type" value="Genomic_DNA"/>
</dbReference>
<evidence type="ECO:0000256" key="7">
    <source>
        <dbReference type="ARBA" id="ARBA00023122"/>
    </source>
</evidence>
<gene>
    <name evidence="14" type="ORF">MUS_2772</name>
</gene>
<dbReference type="PANTHER" id="PTHR43099:SF2">
    <property type="entry name" value="UPF0053 PROTEIN YRKA"/>
    <property type="match status" value="1"/>
</dbReference>
<keyword evidence="3" id="KW-1003">Cell membrane</keyword>
<keyword evidence="5" id="KW-0677">Repeat</keyword>
<evidence type="ECO:0000259" key="13">
    <source>
        <dbReference type="PROSITE" id="PS51846"/>
    </source>
</evidence>
<accession>I2C7Q7</accession>
<feature type="transmembrane region" description="Helical" evidence="11">
    <location>
        <begin position="144"/>
        <end position="166"/>
    </location>
</feature>
<evidence type="ECO:0000256" key="3">
    <source>
        <dbReference type="ARBA" id="ARBA00022475"/>
    </source>
</evidence>
<evidence type="ECO:0000259" key="12">
    <source>
        <dbReference type="PROSITE" id="PS51371"/>
    </source>
</evidence>
<dbReference type="InterPro" id="IPR044751">
    <property type="entry name" value="Ion_transp-like_CBS"/>
</dbReference>
<dbReference type="InterPro" id="IPR016169">
    <property type="entry name" value="FAD-bd_PCMH_sub2"/>
</dbReference>
<dbReference type="GO" id="GO:0050660">
    <property type="term" value="F:flavin adenine dinucleotide binding"/>
    <property type="evidence" value="ECO:0007669"/>
    <property type="project" value="InterPro"/>
</dbReference>
<dbReference type="SMART" id="SM01091">
    <property type="entry name" value="CorC_HlyC"/>
    <property type="match status" value="1"/>
</dbReference>
<evidence type="ECO:0000256" key="9">
    <source>
        <dbReference type="PROSITE-ProRule" id="PRU00703"/>
    </source>
</evidence>
<dbReference type="CDD" id="cd04590">
    <property type="entry name" value="CBS_pair_CorC_HlyC_assoc"/>
    <property type="match status" value="1"/>
</dbReference>
<dbReference type="Proteomes" id="UP000002878">
    <property type="component" value="Chromosome"/>
</dbReference>
<dbReference type="PROSITE" id="PS51846">
    <property type="entry name" value="CNNM"/>
    <property type="match status" value="1"/>
</dbReference>
<keyword evidence="4 10" id="KW-0812">Transmembrane</keyword>
<dbReference type="InterPro" id="IPR000644">
    <property type="entry name" value="CBS_dom"/>
</dbReference>
<dbReference type="PANTHER" id="PTHR43099">
    <property type="entry name" value="UPF0053 PROTEIN YRKA"/>
    <property type="match status" value="1"/>
</dbReference>
<evidence type="ECO:0000256" key="1">
    <source>
        <dbReference type="ARBA" id="ARBA00004651"/>
    </source>
</evidence>
<protein>
    <recommendedName>
        <fullName evidence="16">HlyC/CorC family transporter</fullName>
    </recommendedName>
</protein>
<evidence type="ECO:0000256" key="5">
    <source>
        <dbReference type="ARBA" id="ARBA00022737"/>
    </source>
</evidence>
<dbReference type="Gene3D" id="3.30.465.10">
    <property type="match status" value="1"/>
</dbReference>
<dbReference type="HOGENOM" id="CLU_015237_4_0_9"/>
<evidence type="ECO:0000313" key="15">
    <source>
        <dbReference type="Proteomes" id="UP000002878"/>
    </source>
</evidence>